<dbReference type="EMBL" id="CP033116">
    <property type="protein sequence ID" value="QFY56448.1"/>
    <property type="molecule type" value="Genomic_DNA"/>
</dbReference>
<accession>A0AA91U678</accession>
<organism evidence="1 3">
    <name type="scientific">Halopseudomonas pelagia</name>
    <dbReference type="NCBI Taxonomy" id="553151"/>
    <lineage>
        <taxon>Bacteria</taxon>
        <taxon>Pseudomonadati</taxon>
        <taxon>Pseudomonadota</taxon>
        <taxon>Gammaproteobacteria</taxon>
        <taxon>Pseudomonadales</taxon>
        <taxon>Pseudomonadaceae</taxon>
        <taxon>Halopseudomonas</taxon>
    </lineage>
</organism>
<reference evidence="1 3" key="1">
    <citation type="submission" date="2017-09" db="EMBL/GenBank/DDBJ databases">
        <title>Bacterial and phytoplankton interrelationship in Kongsfjorden, an Arctic fjord.</title>
        <authorList>
            <person name="Sinha R."/>
            <person name="Krishnan K."/>
        </authorList>
    </citation>
    <scope>NUCLEOTIDE SEQUENCE [LARGE SCALE GENOMIC DNA]</scope>
    <source>
        <strain evidence="1 3">58</strain>
    </source>
</reference>
<evidence type="ECO:0000313" key="4">
    <source>
        <dbReference type="Proteomes" id="UP000344571"/>
    </source>
</evidence>
<dbReference type="Proteomes" id="UP000344571">
    <property type="component" value="Chromosome"/>
</dbReference>
<dbReference type="AlphaFoldDB" id="A0AA91U678"/>
<sequence length="147" mass="16692">MVMQEALADIFGLLLCSHERSANELNIDNTKLARIYLLEMLRYMRRGPCDFPDAGAAYVQFKFLVECGCLKITENGNVSVYLERFYPSITKLAKHLTENILQGDDESAALFISKYCPNNDLQDCAKLIDTIGIVADTIEYEQKIREV</sequence>
<dbReference type="EMBL" id="NWMT01000035">
    <property type="protein sequence ID" value="PCD01096.1"/>
    <property type="molecule type" value="Genomic_DNA"/>
</dbReference>
<name>A0AA91U678_9GAMM</name>
<evidence type="ECO:0000313" key="3">
    <source>
        <dbReference type="Proteomes" id="UP000243750"/>
    </source>
</evidence>
<protein>
    <submittedName>
        <fullName evidence="1">Uncharacterized protein</fullName>
    </submittedName>
</protein>
<gene>
    <name evidence="1" type="ORF">CO192_01910</name>
    <name evidence="2" type="ORF">EAO82_08790</name>
</gene>
<evidence type="ECO:0000313" key="2">
    <source>
        <dbReference type="EMBL" id="QFY56448.1"/>
    </source>
</evidence>
<proteinExistence type="predicted"/>
<keyword evidence="4" id="KW-1185">Reference proteome</keyword>
<evidence type="ECO:0000313" key="1">
    <source>
        <dbReference type="EMBL" id="PCD01096.1"/>
    </source>
</evidence>
<reference evidence="2 4" key="2">
    <citation type="submission" date="2018-10" db="EMBL/GenBank/DDBJ databases">
        <title>Complete genome sequence of Pseudomonas pelagia strain Kongs-67.</title>
        <authorList>
            <person name="Sinha R.K."/>
            <person name="Krishnan K."/>
        </authorList>
    </citation>
    <scope>NUCLEOTIDE SEQUENCE [LARGE SCALE GENOMIC DNA]</scope>
    <source>
        <strain evidence="2 4">Kongs-67</strain>
    </source>
</reference>
<dbReference type="Proteomes" id="UP000243750">
    <property type="component" value="Unassembled WGS sequence"/>
</dbReference>